<name>A0A1D7TJJ6_9BACT</name>
<dbReference type="AlphaFoldDB" id="A0A1D7TJJ6"/>
<evidence type="ECO:0000313" key="2">
    <source>
        <dbReference type="Proteomes" id="UP000094609"/>
    </source>
</evidence>
<dbReference type="KEGG" id="shal:SHALO_1409"/>
<evidence type="ECO:0008006" key="3">
    <source>
        <dbReference type="Google" id="ProtNLM"/>
    </source>
</evidence>
<dbReference type="PATRIC" id="fig|1193502.14.peg.1429"/>
<organism evidence="1 2">
    <name type="scientific">Sulfurospirillum halorespirans DSM 13726</name>
    <dbReference type="NCBI Taxonomy" id="1193502"/>
    <lineage>
        <taxon>Bacteria</taxon>
        <taxon>Pseudomonadati</taxon>
        <taxon>Campylobacterota</taxon>
        <taxon>Epsilonproteobacteria</taxon>
        <taxon>Campylobacterales</taxon>
        <taxon>Sulfurospirillaceae</taxon>
        <taxon>Sulfurospirillum</taxon>
    </lineage>
</organism>
<sequence length="241" mass="28832">MGAKKRSFLVIFRKNMSMKTEEKSCIFCGHTKLYKASSTQYRCVTCKRTFSHAKQDKKRDIIASFIANHSAHECAKRLGLNYLTVTKTYQKLRLLLISHSEALYTEQTDTFSQYDEYYFLPTCKRGKPTYLFDAIGILGMLYDKRIHTLLLPDQFAHLKNLEEDSIEKETYARYLNQHKVAHYESFDNALVDFWYFLEGWMDHFKGIKKENFIYYLKEAEFKFNYNEEEQRLILEKMIREK</sequence>
<dbReference type="Proteomes" id="UP000094609">
    <property type="component" value="Chromosome"/>
</dbReference>
<evidence type="ECO:0000313" key="1">
    <source>
        <dbReference type="EMBL" id="AOO65185.1"/>
    </source>
</evidence>
<protein>
    <recommendedName>
        <fullName evidence="3">Transposase</fullName>
    </recommendedName>
</protein>
<dbReference type="EMBL" id="CP017111">
    <property type="protein sequence ID" value="AOO65185.1"/>
    <property type="molecule type" value="Genomic_DNA"/>
</dbReference>
<dbReference type="STRING" id="1193502.SHALO_1409"/>
<reference evidence="2" key="1">
    <citation type="submission" date="2016-08" db="EMBL/GenBank/DDBJ databases">
        <title>Complete genome sequence of the organohalide-respiring Epsilonproteobacterium Sulfurospirillum halorespirans.</title>
        <authorList>
            <person name="Goris T."/>
            <person name="Zimmermann J."/>
            <person name="Schenz B."/>
            <person name="Lemos M."/>
            <person name="Hackermueller J."/>
            <person name="Diekert G."/>
        </authorList>
    </citation>
    <scope>NUCLEOTIDE SEQUENCE [LARGE SCALE GENOMIC DNA]</scope>
    <source>
        <strain>DSM 13726</strain>
        <strain evidence="2">PCE-M2</strain>
    </source>
</reference>
<keyword evidence="2" id="KW-1185">Reference proteome</keyword>
<accession>A0A1D7TJJ6</accession>
<proteinExistence type="predicted"/>
<gene>
    <name evidence="1" type="ORF">SHALO_1409</name>
</gene>